<dbReference type="InterPro" id="IPR011053">
    <property type="entry name" value="Single_hybrid_motif"/>
</dbReference>
<dbReference type="GO" id="GO:0005634">
    <property type="term" value="C:nucleus"/>
    <property type="evidence" value="ECO:0007669"/>
    <property type="project" value="TreeGrafter"/>
</dbReference>
<dbReference type="GO" id="GO:0032433">
    <property type="term" value="C:filopodium tip"/>
    <property type="evidence" value="ECO:0007669"/>
    <property type="project" value="TreeGrafter"/>
</dbReference>
<dbReference type="GO" id="GO:0051489">
    <property type="term" value="P:regulation of filopodium assembly"/>
    <property type="evidence" value="ECO:0007669"/>
    <property type="project" value="TreeGrafter"/>
</dbReference>
<dbReference type="GO" id="GO:0003785">
    <property type="term" value="F:actin monomer binding"/>
    <property type="evidence" value="ECO:0007669"/>
    <property type="project" value="TreeGrafter"/>
</dbReference>
<sequence length="285" mass="31476">MNLFSLSLCCLNHLKQTDLDFVTVTALPQIPWTEYTEYTDPFTLRYASPRRNGPSVNPQTVRILNSFHLGGEECIISNCVRGWLMEVNVNIFHKPSSLQEKPSTEGYIAVVLPKFEEIKYNLDFTNSYAAVGQVNILVMKRVCHGAINFSRPPLDVRQLDLLSGNVENGLELDKLVYDEKVVIKTWKPSEPSGGAAASVCGGEFTGKPAQILSSSGYVSYKVYILIPVGNGCSSEGKKEIRLSLISFLFLDPSTVDSTVQMIVGKSKVEGIETWRSKAGSSANKR</sequence>
<evidence type="ECO:0000256" key="3">
    <source>
        <dbReference type="ARBA" id="ARBA00030786"/>
    </source>
</evidence>
<gene>
    <name evidence="4" type="ORF">MG293_004521</name>
</gene>
<dbReference type="GO" id="GO:0030425">
    <property type="term" value="C:dendrite"/>
    <property type="evidence" value="ECO:0007669"/>
    <property type="project" value="TreeGrafter"/>
</dbReference>
<proteinExistence type="predicted"/>
<organism evidence="4 5">
    <name type="scientific">Ovis ammon polii</name>
    <dbReference type="NCBI Taxonomy" id="230172"/>
    <lineage>
        <taxon>Eukaryota</taxon>
        <taxon>Metazoa</taxon>
        <taxon>Chordata</taxon>
        <taxon>Craniata</taxon>
        <taxon>Vertebrata</taxon>
        <taxon>Euteleostomi</taxon>
        <taxon>Mammalia</taxon>
        <taxon>Eutheria</taxon>
        <taxon>Laurasiatheria</taxon>
        <taxon>Artiodactyla</taxon>
        <taxon>Ruminantia</taxon>
        <taxon>Pecora</taxon>
        <taxon>Bovidae</taxon>
        <taxon>Caprinae</taxon>
        <taxon>Ovis</taxon>
    </lineage>
</organism>
<reference evidence="4" key="1">
    <citation type="submission" date="2022-03" db="EMBL/GenBank/DDBJ databases">
        <title>Genomic analyses of argali, domestic sheep and their hybrids provide insights into chromosomal evolution, heterosis and genetic basis of agronomic traits.</title>
        <authorList>
            <person name="Li M."/>
        </authorList>
    </citation>
    <scope>NUCLEOTIDE SEQUENCE</scope>
    <source>
        <strain evidence="4">CAU-MHL-2022a</strain>
        <tissue evidence="4">Skin</tissue>
    </source>
</reference>
<evidence type="ECO:0000256" key="1">
    <source>
        <dbReference type="ARBA" id="ARBA00004510"/>
    </source>
</evidence>
<dbReference type="PANTHER" id="PTHR13651">
    <property type="entry name" value="PROTEIN ABITRAM"/>
    <property type="match status" value="1"/>
</dbReference>
<protein>
    <recommendedName>
        <fullName evidence="3">Protein Simiate</fullName>
    </recommendedName>
</protein>
<name>A0AAD4YAW1_OVIAM</name>
<dbReference type="GO" id="GO:0030027">
    <property type="term" value="C:lamellipodium"/>
    <property type="evidence" value="ECO:0007669"/>
    <property type="project" value="UniProtKB-SubCell"/>
</dbReference>
<dbReference type="InterPro" id="IPR039169">
    <property type="entry name" value="Abitram"/>
</dbReference>
<comment type="subcellular location">
    <subcellularLocation>
        <location evidence="2">Cell projection</location>
        <location evidence="2">Growth cone</location>
    </subcellularLocation>
    <subcellularLocation>
        <location evidence="1">Cell projection</location>
        <location evidence="1">Lamellipodium</location>
    </subcellularLocation>
</comment>
<evidence type="ECO:0000313" key="5">
    <source>
        <dbReference type="Proteomes" id="UP001214576"/>
    </source>
</evidence>
<dbReference type="PANTHER" id="PTHR13651:SF0">
    <property type="entry name" value="PROTEIN ABITRAM"/>
    <property type="match status" value="1"/>
</dbReference>
<accession>A0AAD4YAW1</accession>
<dbReference type="GO" id="GO:0048813">
    <property type="term" value="P:dendrite morphogenesis"/>
    <property type="evidence" value="ECO:0007669"/>
    <property type="project" value="TreeGrafter"/>
</dbReference>
<dbReference type="AlphaFoldDB" id="A0AAD4YAW1"/>
<evidence type="ECO:0000313" key="4">
    <source>
        <dbReference type="EMBL" id="KAI4544255.1"/>
    </source>
</evidence>
<keyword evidence="5" id="KW-1185">Reference proteome</keyword>
<dbReference type="GO" id="GO:0030833">
    <property type="term" value="P:regulation of actin filament polymerization"/>
    <property type="evidence" value="ECO:0007669"/>
    <property type="project" value="TreeGrafter"/>
</dbReference>
<dbReference type="Proteomes" id="UP001214576">
    <property type="component" value="Unassembled WGS sequence"/>
</dbReference>
<dbReference type="SUPFAM" id="SSF51230">
    <property type="entry name" value="Single hybrid motif"/>
    <property type="match status" value="1"/>
</dbReference>
<dbReference type="GO" id="GO:0030426">
    <property type="term" value="C:growth cone"/>
    <property type="evidence" value="ECO:0007669"/>
    <property type="project" value="UniProtKB-SubCell"/>
</dbReference>
<evidence type="ECO:0000256" key="2">
    <source>
        <dbReference type="ARBA" id="ARBA00004624"/>
    </source>
</evidence>
<comment type="caution">
    <text evidence="4">The sequence shown here is derived from an EMBL/GenBank/DDBJ whole genome shotgun (WGS) entry which is preliminary data.</text>
</comment>
<dbReference type="EMBL" id="JAKZEL010000004">
    <property type="protein sequence ID" value="KAI4544255.1"/>
    <property type="molecule type" value="Genomic_DNA"/>
</dbReference>
<dbReference type="GO" id="GO:0051015">
    <property type="term" value="F:actin filament binding"/>
    <property type="evidence" value="ECO:0007669"/>
    <property type="project" value="TreeGrafter"/>
</dbReference>